<dbReference type="Pfam" id="PF03459">
    <property type="entry name" value="TOBE"/>
    <property type="match status" value="1"/>
</dbReference>
<evidence type="ECO:0000256" key="1">
    <source>
        <dbReference type="ARBA" id="ARBA00022505"/>
    </source>
</evidence>
<dbReference type="Gene3D" id="1.10.1660.10">
    <property type="match status" value="1"/>
</dbReference>
<dbReference type="PROSITE" id="PS50937">
    <property type="entry name" value="HTH_MERR_2"/>
    <property type="match status" value="1"/>
</dbReference>
<proteinExistence type="predicted"/>
<evidence type="ECO:0000259" key="4">
    <source>
        <dbReference type="PROSITE" id="PS51866"/>
    </source>
</evidence>
<sequence length="154" mass="16065">MLDAIDLADAARYAAGVAMFRIGEAAELLGVSTDTVRRWVDAGRLAATRDAQGHRVVDGVDLAAFVRAAAAAPEEHAELSSARNRLRGIVTAVVKDTVMAQVDIQAGPFRVVSLMSREAVDDLGLEVGALAVAVIKSTTVVVERPTAAKGRTGT</sequence>
<dbReference type="InterPro" id="IPR010093">
    <property type="entry name" value="SinI_DNA-bd"/>
</dbReference>
<organism evidence="5 6">
    <name type="scientific">Micromonospora carbonacea</name>
    <dbReference type="NCBI Taxonomy" id="47853"/>
    <lineage>
        <taxon>Bacteria</taxon>
        <taxon>Bacillati</taxon>
        <taxon>Actinomycetota</taxon>
        <taxon>Actinomycetes</taxon>
        <taxon>Micromonosporales</taxon>
        <taxon>Micromonosporaceae</taxon>
        <taxon>Micromonospora</taxon>
    </lineage>
</organism>
<gene>
    <name evidence="5" type="ORF">GA0070563_11094</name>
</gene>
<dbReference type="Gene3D" id="2.40.50.100">
    <property type="match status" value="1"/>
</dbReference>
<dbReference type="Pfam" id="PF12728">
    <property type="entry name" value="HTH_17"/>
    <property type="match status" value="1"/>
</dbReference>
<name>A0A1C4ZWZ7_9ACTN</name>
<dbReference type="CDD" id="cd04762">
    <property type="entry name" value="HTH_MerR-trunc"/>
    <property type="match status" value="1"/>
</dbReference>
<dbReference type="InterPro" id="IPR005116">
    <property type="entry name" value="Transp-assoc_OB_typ1"/>
</dbReference>
<keyword evidence="6" id="KW-1185">Reference proteome</keyword>
<evidence type="ECO:0000313" key="5">
    <source>
        <dbReference type="EMBL" id="SCF37391.1"/>
    </source>
</evidence>
<evidence type="ECO:0000313" key="6">
    <source>
        <dbReference type="Proteomes" id="UP000183585"/>
    </source>
</evidence>
<feature type="domain" description="Mop" evidence="4">
    <location>
        <begin position="79"/>
        <end position="144"/>
    </location>
</feature>
<reference evidence="6" key="1">
    <citation type="submission" date="2016-06" db="EMBL/GenBank/DDBJ databases">
        <authorList>
            <person name="Varghese N."/>
            <person name="Submissions Spin"/>
        </authorList>
    </citation>
    <scope>NUCLEOTIDE SEQUENCE [LARGE SCALE GENOMIC DNA]</scope>
    <source>
        <strain evidence="6">DSM 43168</strain>
    </source>
</reference>
<evidence type="ECO:0000259" key="3">
    <source>
        <dbReference type="PROSITE" id="PS50937"/>
    </source>
</evidence>
<dbReference type="NCBIfam" id="TIGR01764">
    <property type="entry name" value="excise"/>
    <property type="match status" value="1"/>
</dbReference>
<dbReference type="GO" id="GO:0006355">
    <property type="term" value="P:regulation of DNA-templated transcription"/>
    <property type="evidence" value="ECO:0007669"/>
    <property type="project" value="InterPro"/>
</dbReference>
<dbReference type="InterPro" id="IPR008995">
    <property type="entry name" value="Mo/tungstate-bd_C_term_dom"/>
</dbReference>
<dbReference type="InterPro" id="IPR004606">
    <property type="entry name" value="Mop_domain"/>
</dbReference>
<accession>A0A1C4ZWZ7</accession>
<dbReference type="GO" id="GO:0015689">
    <property type="term" value="P:molybdate ion transport"/>
    <property type="evidence" value="ECO:0007669"/>
    <property type="project" value="InterPro"/>
</dbReference>
<keyword evidence="1 2" id="KW-0500">Molybdenum</keyword>
<dbReference type="SUPFAM" id="SSF50331">
    <property type="entry name" value="MOP-like"/>
    <property type="match status" value="1"/>
</dbReference>
<feature type="domain" description="HTH merR-type" evidence="3">
    <location>
        <begin position="19"/>
        <end position="56"/>
    </location>
</feature>
<dbReference type="InterPro" id="IPR000551">
    <property type="entry name" value="MerR-type_HTH_dom"/>
</dbReference>
<protein>
    <submittedName>
        <fullName evidence="5">Molybdenum-pterin binding domain-containing protein</fullName>
    </submittedName>
</protein>
<dbReference type="EMBL" id="FMCT01000010">
    <property type="protein sequence ID" value="SCF37391.1"/>
    <property type="molecule type" value="Genomic_DNA"/>
</dbReference>
<dbReference type="InterPro" id="IPR041657">
    <property type="entry name" value="HTH_17"/>
</dbReference>
<evidence type="ECO:0000256" key="2">
    <source>
        <dbReference type="PROSITE-ProRule" id="PRU01213"/>
    </source>
</evidence>
<dbReference type="Proteomes" id="UP000183585">
    <property type="component" value="Unassembled WGS sequence"/>
</dbReference>
<dbReference type="AlphaFoldDB" id="A0A1C4ZWZ7"/>
<dbReference type="STRING" id="47853.TK50_31040"/>
<dbReference type="GO" id="GO:0003677">
    <property type="term" value="F:DNA binding"/>
    <property type="evidence" value="ECO:0007669"/>
    <property type="project" value="InterPro"/>
</dbReference>
<dbReference type="PROSITE" id="PS51866">
    <property type="entry name" value="MOP"/>
    <property type="match status" value="1"/>
</dbReference>